<gene>
    <name evidence="1" type="ORF">RRG08_025625</name>
</gene>
<dbReference type="Proteomes" id="UP001283361">
    <property type="component" value="Unassembled WGS sequence"/>
</dbReference>
<accession>A0AAE0YEZ4</accession>
<comment type="caution">
    <text evidence="1">The sequence shown here is derived from an EMBL/GenBank/DDBJ whole genome shotgun (WGS) entry which is preliminary data.</text>
</comment>
<evidence type="ECO:0000313" key="2">
    <source>
        <dbReference type="Proteomes" id="UP001283361"/>
    </source>
</evidence>
<sequence length="138" mass="16525">MGRELFRFQSGDMRGGEKHTLQKPFVKDSFYLRSRHPLRQWKDSPLSRRPAYLLSRRVYFESQRAVSVTRLIHSLFHKRKLSKEMRTPEILEDISSILQFLSKRRQTNRKLTRWSVSDRCFGVADIFIIVLIITQKRS</sequence>
<organism evidence="1 2">
    <name type="scientific">Elysia crispata</name>
    <name type="common">lettuce slug</name>
    <dbReference type="NCBI Taxonomy" id="231223"/>
    <lineage>
        <taxon>Eukaryota</taxon>
        <taxon>Metazoa</taxon>
        <taxon>Spiralia</taxon>
        <taxon>Lophotrochozoa</taxon>
        <taxon>Mollusca</taxon>
        <taxon>Gastropoda</taxon>
        <taxon>Heterobranchia</taxon>
        <taxon>Euthyneura</taxon>
        <taxon>Panpulmonata</taxon>
        <taxon>Sacoglossa</taxon>
        <taxon>Placobranchoidea</taxon>
        <taxon>Plakobranchidae</taxon>
        <taxon>Elysia</taxon>
    </lineage>
</organism>
<dbReference type="EMBL" id="JAWDGP010006345">
    <property type="protein sequence ID" value="KAK3742679.1"/>
    <property type="molecule type" value="Genomic_DNA"/>
</dbReference>
<name>A0AAE0YEZ4_9GAST</name>
<reference evidence="1" key="1">
    <citation type="journal article" date="2023" name="G3 (Bethesda)">
        <title>A reference genome for the long-term kleptoplast-retaining sea slug Elysia crispata morphotype clarki.</title>
        <authorList>
            <person name="Eastman K.E."/>
            <person name="Pendleton A.L."/>
            <person name="Shaikh M.A."/>
            <person name="Suttiyut T."/>
            <person name="Ogas R."/>
            <person name="Tomko P."/>
            <person name="Gavelis G."/>
            <person name="Widhalm J.R."/>
            <person name="Wisecaver J.H."/>
        </authorList>
    </citation>
    <scope>NUCLEOTIDE SEQUENCE</scope>
    <source>
        <strain evidence="1">ECLA1</strain>
    </source>
</reference>
<dbReference type="AlphaFoldDB" id="A0AAE0YEZ4"/>
<keyword evidence="2" id="KW-1185">Reference proteome</keyword>
<evidence type="ECO:0000313" key="1">
    <source>
        <dbReference type="EMBL" id="KAK3742679.1"/>
    </source>
</evidence>
<protein>
    <submittedName>
        <fullName evidence="1">Uncharacterized protein</fullName>
    </submittedName>
</protein>
<proteinExistence type="predicted"/>